<protein>
    <submittedName>
        <fullName evidence="3">Predicted protein</fullName>
    </submittedName>
</protein>
<dbReference type="Proteomes" id="UP000001876">
    <property type="component" value="Unassembled WGS sequence"/>
</dbReference>
<sequence>MADPSLAAFERRAAEAERRLAALELKLASPGGGGGGGSGGASGGDLRAYQKKVVAMLYDLRADLGRARATTNATERRCRSLEKDLEEARDVIQRKDYRILHLCRAYREAVKEKWDNMPELEPEPSNDGVDPATLPGYKPSAAAAALMSAEAAAAKEEEGEKEAA</sequence>
<dbReference type="EMBL" id="GG663746">
    <property type="protein sequence ID" value="EEH53561.1"/>
    <property type="molecule type" value="Genomic_DNA"/>
</dbReference>
<evidence type="ECO:0000313" key="3">
    <source>
        <dbReference type="EMBL" id="EEH53561.1"/>
    </source>
</evidence>
<feature type="coiled-coil region" evidence="1">
    <location>
        <begin position="71"/>
        <end position="98"/>
    </location>
</feature>
<keyword evidence="4" id="KW-1185">Reference proteome</keyword>
<feature type="region of interest" description="Disordered" evidence="2">
    <location>
        <begin position="115"/>
        <end position="137"/>
    </location>
</feature>
<evidence type="ECO:0000313" key="4">
    <source>
        <dbReference type="Proteomes" id="UP000001876"/>
    </source>
</evidence>
<dbReference type="RefSeq" id="XP_003062742.1">
    <property type="nucleotide sequence ID" value="XM_003062696.1"/>
</dbReference>
<proteinExistence type="predicted"/>
<evidence type="ECO:0000256" key="2">
    <source>
        <dbReference type="SAM" id="MobiDB-lite"/>
    </source>
</evidence>
<name>C1N475_MICPC</name>
<accession>C1N475</accession>
<evidence type="ECO:0000256" key="1">
    <source>
        <dbReference type="SAM" id="Coils"/>
    </source>
</evidence>
<reference evidence="3 4" key="1">
    <citation type="journal article" date="2009" name="Science">
        <title>Green evolution and dynamic adaptations revealed by genomes of the marine picoeukaryotes Micromonas.</title>
        <authorList>
            <person name="Worden A.Z."/>
            <person name="Lee J.H."/>
            <person name="Mock T."/>
            <person name="Rouze P."/>
            <person name="Simmons M.P."/>
            <person name="Aerts A.L."/>
            <person name="Allen A.E."/>
            <person name="Cuvelier M.L."/>
            <person name="Derelle E."/>
            <person name="Everett M.V."/>
            <person name="Foulon E."/>
            <person name="Grimwood J."/>
            <person name="Gundlach H."/>
            <person name="Henrissat B."/>
            <person name="Napoli C."/>
            <person name="McDonald S.M."/>
            <person name="Parker M.S."/>
            <person name="Rombauts S."/>
            <person name="Salamov A."/>
            <person name="Von Dassow P."/>
            <person name="Badger J.H."/>
            <person name="Coutinho P.M."/>
            <person name="Demir E."/>
            <person name="Dubchak I."/>
            <person name="Gentemann C."/>
            <person name="Eikrem W."/>
            <person name="Gready J.E."/>
            <person name="John U."/>
            <person name="Lanier W."/>
            <person name="Lindquist E.A."/>
            <person name="Lucas S."/>
            <person name="Mayer K.F."/>
            <person name="Moreau H."/>
            <person name="Not F."/>
            <person name="Otillar R."/>
            <person name="Panaud O."/>
            <person name="Pangilinan J."/>
            <person name="Paulsen I."/>
            <person name="Piegu B."/>
            <person name="Poliakov A."/>
            <person name="Robbens S."/>
            <person name="Schmutz J."/>
            <person name="Toulza E."/>
            <person name="Wyss T."/>
            <person name="Zelensky A."/>
            <person name="Zhou K."/>
            <person name="Armbrust E.V."/>
            <person name="Bhattacharya D."/>
            <person name="Goodenough U.W."/>
            <person name="Van de Peer Y."/>
            <person name="Grigoriev I.V."/>
        </authorList>
    </citation>
    <scope>NUCLEOTIDE SEQUENCE [LARGE SCALE GENOMIC DNA]</scope>
    <source>
        <strain evidence="3 4">CCMP1545</strain>
    </source>
</reference>
<dbReference type="AlphaFoldDB" id="C1N475"/>
<dbReference type="KEGG" id="mpp:MICPUCDRAFT_52439"/>
<gene>
    <name evidence="3" type="ORF">MICPUCDRAFT_52439</name>
</gene>
<dbReference type="GeneID" id="9688182"/>
<keyword evidence="1" id="KW-0175">Coiled coil</keyword>
<dbReference type="OMA" id="NMPELEP"/>
<organism evidence="4">
    <name type="scientific">Micromonas pusilla (strain CCMP1545)</name>
    <name type="common">Picoplanktonic green alga</name>
    <dbReference type="NCBI Taxonomy" id="564608"/>
    <lineage>
        <taxon>Eukaryota</taxon>
        <taxon>Viridiplantae</taxon>
        <taxon>Chlorophyta</taxon>
        <taxon>Mamiellophyceae</taxon>
        <taxon>Mamiellales</taxon>
        <taxon>Mamiellaceae</taxon>
        <taxon>Micromonas</taxon>
    </lineage>
</organism>